<sequence length="371" mass="40316">MEQKIILRPSAASRWIACPASVKLSVGIPEQPSGEAAQIGTAIHALAELCFKAKSDPKDYVGKEVEGVPMTATNAEYAQLHLDEIKRVHDELGHVRVEQYVTIVDTDEVKLGGTADVVGLGKDKLIVSDLKTGKGWVDADSAQLKIYALGAIRSAAKNGIPPPGQIELRIVQPHHGDVRSHSMTYSELFDWYQNTLRPAVQATADADSQPTPSDKACQYCPAKVVCPAQQQGFAVMAAQPDLTTLDKEQIQAVMLTLSVEQIADLLERAPVVEKFIDAVRDHAVQRIRNGESIHGWQMVPKRATRKWTNEDAALQALTDAGLDKSKLVLTEMVTPAVAEKLLGKDKKAMVDELTTKESSGLTLGRAVEFAQ</sequence>
<dbReference type="Gene3D" id="3.90.320.10">
    <property type="match status" value="1"/>
</dbReference>
<accession>A0A6J5QEV5</accession>
<protein>
    <submittedName>
        <fullName evidence="1">Uncharacterized protein</fullName>
    </submittedName>
</protein>
<dbReference type="EMBL" id="LR796963">
    <property type="protein sequence ID" value="CAB4178204.1"/>
    <property type="molecule type" value="Genomic_DNA"/>
</dbReference>
<organism evidence="1">
    <name type="scientific">uncultured Caudovirales phage</name>
    <dbReference type="NCBI Taxonomy" id="2100421"/>
    <lineage>
        <taxon>Viruses</taxon>
        <taxon>Duplodnaviria</taxon>
        <taxon>Heunggongvirae</taxon>
        <taxon>Uroviricota</taxon>
        <taxon>Caudoviricetes</taxon>
        <taxon>Peduoviridae</taxon>
        <taxon>Maltschvirus</taxon>
        <taxon>Maltschvirus maltsch</taxon>
    </lineage>
</organism>
<reference evidence="1" key="1">
    <citation type="submission" date="2020-05" db="EMBL/GenBank/DDBJ databases">
        <authorList>
            <person name="Chiriac C."/>
            <person name="Salcher M."/>
            <person name="Ghai R."/>
            <person name="Kavagutti S V."/>
        </authorList>
    </citation>
    <scope>NUCLEOTIDE SEQUENCE</scope>
</reference>
<dbReference type="Pfam" id="PF10926">
    <property type="entry name" value="DUF2800"/>
    <property type="match status" value="1"/>
</dbReference>
<dbReference type="InterPro" id="IPR011604">
    <property type="entry name" value="PDDEXK-like_dom_sf"/>
</dbReference>
<evidence type="ECO:0000313" key="1">
    <source>
        <dbReference type="EMBL" id="CAB4178204.1"/>
    </source>
</evidence>
<gene>
    <name evidence="1" type="ORF">UFOVP1016_44</name>
</gene>
<name>A0A6J5QEV5_9CAUD</name>
<proteinExistence type="predicted"/>
<dbReference type="InterPro" id="IPR021229">
    <property type="entry name" value="DUF2800"/>
</dbReference>